<dbReference type="Proteomes" id="UP000004079">
    <property type="component" value="Unassembled WGS sequence"/>
</dbReference>
<name>D1QVC6_9BACT</name>
<gene>
    <name evidence="1" type="ORF">HMPREF0971_02904</name>
</gene>
<sequence length="88" mass="9867">MPTVCRTLLNIANTNIYFLIFSLLLDSNFLSLLPKTTDCNSSSSSPEQDCLSADRGDFKKLLRFSLFCFHADLITESRKTSGNIINNN</sequence>
<proteinExistence type="predicted"/>
<dbReference type="AlphaFoldDB" id="D1QVC6"/>
<dbReference type="STRING" id="649760.HMPREF0971_02904"/>
<accession>D1QVC6</accession>
<organism evidence="1 2">
    <name type="scientific">Segatella oris F0302</name>
    <dbReference type="NCBI Taxonomy" id="649760"/>
    <lineage>
        <taxon>Bacteria</taxon>
        <taxon>Pseudomonadati</taxon>
        <taxon>Bacteroidota</taxon>
        <taxon>Bacteroidia</taxon>
        <taxon>Bacteroidales</taxon>
        <taxon>Prevotellaceae</taxon>
        <taxon>Segatella</taxon>
    </lineage>
</organism>
<comment type="caution">
    <text evidence="1">The sequence shown here is derived from an EMBL/GenBank/DDBJ whole genome shotgun (WGS) entry which is preliminary data.</text>
</comment>
<evidence type="ECO:0000313" key="1">
    <source>
        <dbReference type="EMBL" id="EFB30647.1"/>
    </source>
</evidence>
<protein>
    <submittedName>
        <fullName evidence="1">Uncharacterized protein</fullName>
    </submittedName>
</protein>
<evidence type="ECO:0000313" key="2">
    <source>
        <dbReference type="Proteomes" id="UP000004079"/>
    </source>
</evidence>
<reference evidence="1 2" key="1">
    <citation type="submission" date="2009-11" db="EMBL/GenBank/DDBJ databases">
        <authorList>
            <person name="Weinstock G."/>
            <person name="Sodergren E."/>
            <person name="Clifton S."/>
            <person name="Fulton L."/>
            <person name="Fulton B."/>
            <person name="Courtney L."/>
            <person name="Fronick C."/>
            <person name="Harrison M."/>
            <person name="Strong C."/>
            <person name="Farmer C."/>
            <person name="Delahaunty K."/>
            <person name="Markovic C."/>
            <person name="Hall O."/>
            <person name="Minx P."/>
            <person name="Tomlinson C."/>
            <person name="Mitreva M."/>
            <person name="Nelson J."/>
            <person name="Hou S."/>
            <person name="Wollam A."/>
            <person name="Pepin K.H."/>
            <person name="Johnson M."/>
            <person name="Bhonagiri V."/>
            <person name="Nash W.E."/>
            <person name="Warren W."/>
            <person name="Chinwalla A."/>
            <person name="Mardis E.R."/>
            <person name="Wilson R.K."/>
        </authorList>
    </citation>
    <scope>NUCLEOTIDE SEQUENCE [LARGE SCALE GENOMIC DNA]</scope>
    <source>
        <strain evidence="1 2">F0302</strain>
    </source>
</reference>
<dbReference type="HOGENOM" id="CLU_189945_0_0_10"/>
<dbReference type="EMBL" id="ACUZ02000056">
    <property type="protein sequence ID" value="EFB30647.1"/>
    <property type="molecule type" value="Genomic_DNA"/>
</dbReference>